<dbReference type="InterPro" id="IPR031964">
    <property type="entry name" value="CARD_dom"/>
</dbReference>
<evidence type="ECO:0000256" key="6">
    <source>
        <dbReference type="SAM" id="MobiDB-lite"/>
    </source>
</evidence>
<sequence>MGTRNGDLRGGTAAQMCLKRTAQVVTVREKHPRRRHEELKTGKMSYASDKLYKGYLRRNMPAIVSQVKVREIVTHLPCLTDHDRETIEAKRETCGNYDSMVLLLDCLKRRESWPEQFIKALEELEFKTMASEIRAEYNALKGTNNSNPSSPLTTVIRAHVHPAPSASQLSIPESGGNSQVAVAPPAEASASPEPAAQPSPPVEIPVQPQAPPAAQVPEAVAPPELVAEPPQSAQIEAAPAPSTPPPSPETPRTPPTATPPPQREIQSHQEPVENSESDIQDIFGENGAIPDQVIAGDGEVSISSVDTPPPPRTVEPCETDTPSHPDPLQTTTTTEAGPPRSPSPTQMDSDVTDGSDFPTMTPEKPPVQDTTPPVDIKPATPEETSEPPVTQVLESSPQTETAATTSPILPAAEMDASLLDDSHVCLSKPGVLISIQPQNDSSSTIPAPSSPVAPYSGNSDRLEMSEDAVTSTHVPACSAVISEAVITDTALPCQENGIALNHNEPEENHYESPCPSLDMQEVRVNVVQISEEPSILNLEGQNSGAQAQSINGEAAKEITSAPPLSTDGADTVSSVNTPSSENCHPSEPAPADITEEKTPSRVLPANTKYILTAAGVGACALLMAWKFKN</sequence>
<organism evidence="8 9">
    <name type="scientific">Dicentrarchus labrax</name>
    <name type="common">European seabass</name>
    <name type="synonym">Morone labrax</name>
    <dbReference type="NCBI Taxonomy" id="13489"/>
    <lineage>
        <taxon>Eukaryota</taxon>
        <taxon>Metazoa</taxon>
        <taxon>Chordata</taxon>
        <taxon>Craniata</taxon>
        <taxon>Vertebrata</taxon>
        <taxon>Euteleostomi</taxon>
        <taxon>Actinopterygii</taxon>
        <taxon>Neopterygii</taxon>
        <taxon>Teleostei</taxon>
        <taxon>Neoteleostei</taxon>
        <taxon>Acanthomorphata</taxon>
        <taxon>Eupercaria</taxon>
        <taxon>Moronidae</taxon>
        <taxon>Dicentrarchus</taxon>
    </lineage>
</organism>
<name>A0A8P4GP59_DICLA</name>
<dbReference type="AlphaFoldDB" id="A0A8P4GP59"/>
<proteinExistence type="predicted"/>
<dbReference type="Proteomes" id="UP000694389">
    <property type="component" value="Unassembled WGS sequence"/>
</dbReference>
<feature type="compositionally biased region" description="Polar residues" evidence="6">
    <location>
        <begin position="392"/>
        <end position="405"/>
    </location>
</feature>
<dbReference type="GO" id="GO:0045087">
    <property type="term" value="P:innate immune response"/>
    <property type="evidence" value="ECO:0007669"/>
    <property type="project" value="UniProtKB-KW"/>
</dbReference>
<dbReference type="GeneTree" id="ENSGT01030000234772"/>
<evidence type="ECO:0000256" key="2">
    <source>
        <dbReference type="ARBA" id="ARBA00022553"/>
    </source>
</evidence>
<feature type="compositionally biased region" description="Polar residues" evidence="6">
    <location>
        <begin position="437"/>
        <end position="447"/>
    </location>
</feature>
<dbReference type="Ensembl" id="ENSDLAT00005086939.1">
    <property type="protein sequence ID" value="ENSDLAP00005078933.1"/>
    <property type="gene ID" value="ENSDLAG00005029721.1"/>
</dbReference>
<feature type="compositionally biased region" description="Polar residues" evidence="6">
    <location>
        <begin position="571"/>
        <end position="583"/>
    </location>
</feature>
<feature type="compositionally biased region" description="Low complexity" evidence="6">
    <location>
        <begin position="228"/>
        <end position="240"/>
    </location>
</feature>
<feature type="compositionally biased region" description="Pro residues" evidence="6">
    <location>
        <begin position="241"/>
        <end position="262"/>
    </location>
</feature>
<keyword evidence="2" id="KW-0597">Phosphoprotein</keyword>
<evidence type="ECO:0000256" key="4">
    <source>
        <dbReference type="ARBA" id="ARBA00022843"/>
    </source>
</evidence>
<feature type="compositionally biased region" description="Polar residues" evidence="6">
    <location>
        <begin position="165"/>
        <end position="177"/>
    </location>
</feature>
<protein>
    <recommendedName>
        <fullName evidence="7">Caspase recruitment domain-containing protein</fullName>
    </recommendedName>
</protein>
<dbReference type="InterPro" id="IPR011029">
    <property type="entry name" value="DEATH-like_dom_sf"/>
</dbReference>
<feature type="region of interest" description="Disordered" evidence="6">
    <location>
        <begin position="437"/>
        <end position="467"/>
    </location>
</feature>
<evidence type="ECO:0000256" key="3">
    <source>
        <dbReference type="ARBA" id="ARBA00022588"/>
    </source>
</evidence>
<dbReference type="Pfam" id="PF16739">
    <property type="entry name" value="CARD_2"/>
    <property type="match status" value="1"/>
</dbReference>
<accession>A0A8P4GP59</accession>
<keyword evidence="9" id="KW-1185">Reference proteome</keyword>
<feature type="compositionally biased region" description="Pro residues" evidence="6">
    <location>
        <begin position="195"/>
        <end position="211"/>
    </location>
</feature>
<feature type="region of interest" description="Disordered" evidence="6">
    <location>
        <begin position="560"/>
        <end position="597"/>
    </location>
</feature>
<evidence type="ECO:0000259" key="7">
    <source>
        <dbReference type="Pfam" id="PF16739"/>
    </source>
</evidence>
<keyword evidence="1" id="KW-1017">Isopeptide bond</keyword>
<keyword evidence="3" id="KW-0399">Innate immunity</keyword>
<feature type="compositionally biased region" description="Low complexity" evidence="6">
    <location>
        <begin position="178"/>
        <end position="194"/>
    </location>
</feature>
<reference evidence="8" key="1">
    <citation type="submission" date="2025-08" db="UniProtKB">
        <authorList>
            <consortium name="Ensembl"/>
        </authorList>
    </citation>
    <scope>IDENTIFICATION</scope>
</reference>
<dbReference type="Gene3D" id="1.10.533.10">
    <property type="entry name" value="Death Domain, Fas"/>
    <property type="match status" value="1"/>
</dbReference>
<evidence type="ECO:0000256" key="5">
    <source>
        <dbReference type="ARBA" id="ARBA00022859"/>
    </source>
</evidence>
<feature type="region of interest" description="Disordered" evidence="6">
    <location>
        <begin position="163"/>
        <end position="215"/>
    </location>
</feature>
<evidence type="ECO:0000256" key="1">
    <source>
        <dbReference type="ARBA" id="ARBA00022499"/>
    </source>
</evidence>
<dbReference type="SUPFAM" id="SSF47986">
    <property type="entry name" value="DEATH domain"/>
    <property type="match status" value="1"/>
</dbReference>
<feature type="domain" description="Caspase recruitment" evidence="7">
    <location>
        <begin position="49"/>
        <end position="136"/>
    </location>
</feature>
<evidence type="ECO:0000313" key="8">
    <source>
        <dbReference type="Ensembl" id="ENSDLAP00005078933.1"/>
    </source>
</evidence>
<feature type="region of interest" description="Disordered" evidence="6">
    <location>
        <begin position="228"/>
        <end position="405"/>
    </location>
</feature>
<keyword evidence="5" id="KW-0391">Immunity</keyword>
<reference evidence="8" key="2">
    <citation type="submission" date="2025-09" db="UniProtKB">
        <authorList>
            <consortium name="Ensembl"/>
        </authorList>
    </citation>
    <scope>IDENTIFICATION</scope>
</reference>
<evidence type="ECO:0000313" key="9">
    <source>
        <dbReference type="Proteomes" id="UP000694389"/>
    </source>
</evidence>
<keyword evidence="4" id="KW-0832">Ubl conjugation</keyword>
<dbReference type="GO" id="GO:0005737">
    <property type="term" value="C:cytoplasm"/>
    <property type="evidence" value="ECO:0007669"/>
    <property type="project" value="UniProtKB-ARBA"/>
</dbReference>